<gene>
    <name evidence="1" type="ORF">AAAT05_05195</name>
</gene>
<dbReference type="SUPFAM" id="SSF53474">
    <property type="entry name" value="alpha/beta-Hydrolases"/>
    <property type="match status" value="1"/>
</dbReference>
<accession>A0ABV1IFR0</accession>
<dbReference type="Gene3D" id="3.40.50.1820">
    <property type="entry name" value="alpha/beta hydrolase"/>
    <property type="match status" value="1"/>
</dbReference>
<comment type="caution">
    <text evidence="1">The sequence shown here is derived from an EMBL/GenBank/DDBJ whole genome shotgun (WGS) entry which is preliminary data.</text>
</comment>
<dbReference type="InterPro" id="IPR024499">
    <property type="entry name" value="Mbeg1-like"/>
</dbReference>
<dbReference type="InterPro" id="IPR029058">
    <property type="entry name" value="AB_hydrolase_fold"/>
</dbReference>
<evidence type="ECO:0000313" key="1">
    <source>
        <dbReference type="EMBL" id="MEQ2637738.1"/>
    </source>
</evidence>
<sequence>MARETDGRERNVFGYLTHEFETFDQRPLGDVDSLVLACLSYFQLPAEAEAARTEEGMDLRDLFRAEWLEGMTGGLWGPAGLSRLLACVVASPRMRGIRLSCYVEDLDAAREKQFSACTLRLPGGDAYVSFRGTDNSLVGWKEDFNMAFERDVPSQVSARAYLERVAPTVRGRIYVGGHSKGGNLAAYVASTCSPEVAGRLERVFSHDGPGFTAESLAASSWRERARLVSKTVPRSSLIGMLFEQQEEYSVVDSSTVGILQHDPFSWVVEGCDFVRVKGIARGAAALDETLNQWISSMTVEEREGFVNTLFSVLYASGEDTFASMAGNLQTTLPAMLDSLAATDPEERRYLTRAVSLLLRAFVPEVSLPEVTLPEVALPESLAALQSEGTALLARARARAEVAVGADATQVAGTSGATDDA</sequence>
<dbReference type="Pfam" id="PF11187">
    <property type="entry name" value="Mbeg1-like"/>
    <property type="match status" value="1"/>
</dbReference>
<keyword evidence="2" id="KW-1185">Reference proteome</keyword>
<protein>
    <submittedName>
        <fullName evidence="1">Mbeg1-like protein</fullName>
    </submittedName>
</protein>
<name>A0ABV1IFR0_9ACTN</name>
<organism evidence="1 2">
    <name type="scientific">Paratractidigestivibacter faecalis</name>
    <dbReference type="NCBI Taxonomy" id="2292441"/>
    <lineage>
        <taxon>Bacteria</taxon>
        <taxon>Bacillati</taxon>
        <taxon>Actinomycetota</taxon>
        <taxon>Coriobacteriia</taxon>
        <taxon>Coriobacteriales</taxon>
        <taxon>Atopobiaceae</taxon>
        <taxon>Paratractidigestivibacter</taxon>
    </lineage>
</organism>
<dbReference type="EMBL" id="JBBNGS010000008">
    <property type="protein sequence ID" value="MEQ2637738.1"/>
    <property type="molecule type" value="Genomic_DNA"/>
</dbReference>
<proteinExistence type="predicted"/>
<dbReference type="RefSeq" id="WP_349182324.1">
    <property type="nucleotide sequence ID" value="NZ_JBBNGS010000008.1"/>
</dbReference>
<evidence type="ECO:0000313" key="2">
    <source>
        <dbReference type="Proteomes" id="UP001478817"/>
    </source>
</evidence>
<reference evidence="1 2" key="1">
    <citation type="submission" date="2024-04" db="EMBL/GenBank/DDBJ databases">
        <title>Human intestinal bacterial collection.</title>
        <authorList>
            <person name="Pauvert C."/>
            <person name="Hitch T.C.A."/>
            <person name="Clavel T."/>
        </authorList>
    </citation>
    <scope>NUCLEOTIDE SEQUENCE [LARGE SCALE GENOMIC DNA]</scope>
    <source>
        <strain evidence="1 2">CLA-AA-H197</strain>
    </source>
</reference>
<dbReference type="Proteomes" id="UP001478817">
    <property type="component" value="Unassembled WGS sequence"/>
</dbReference>